<keyword evidence="3 10" id="KW-0699">rRNA-binding</keyword>
<dbReference type="PROSITE" id="PS00527">
    <property type="entry name" value="RIBOSOMAL_S14"/>
    <property type="match status" value="1"/>
</dbReference>
<feature type="binding site" evidence="10">
    <location>
        <position position="27"/>
    </location>
    <ligand>
        <name>Zn(2+)</name>
        <dbReference type="ChEBI" id="CHEBI:29105"/>
    </ligand>
</feature>
<keyword evidence="7 10" id="KW-0687">Ribonucleoprotein</keyword>
<keyword evidence="2 10" id="KW-0479">Metal-binding</keyword>
<dbReference type="Pfam" id="PF00253">
    <property type="entry name" value="Ribosomal_S14"/>
    <property type="match status" value="1"/>
</dbReference>
<dbReference type="HAMAP" id="MF_01364_B">
    <property type="entry name" value="Ribosomal_uS14_2_B"/>
    <property type="match status" value="1"/>
</dbReference>
<feature type="binding site" evidence="10">
    <location>
        <position position="43"/>
    </location>
    <ligand>
        <name>Zn(2+)</name>
        <dbReference type="ChEBI" id="CHEBI:29105"/>
    </ligand>
</feature>
<keyword evidence="6 10" id="KW-0689">Ribosomal protein</keyword>
<evidence type="ECO:0000313" key="11">
    <source>
        <dbReference type="EMBL" id="SMP09435.1"/>
    </source>
</evidence>
<organism evidence="11 12">
    <name type="scientific">Desulfurobacterium pacificum</name>
    <dbReference type="NCBI Taxonomy" id="240166"/>
    <lineage>
        <taxon>Bacteria</taxon>
        <taxon>Pseudomonadati</taxon>
        <taxon>Aquificota</taxon>
        <taxon>Aquificia</taxon>
        <taxon>Desulfurobacteriales</taxon>
        <taxon>Desulfurobacteriaceae</taxon>
        <taxon>Desulfurobacterium</taxon>
    </lineage>
</organism>
<evidence type="ECO:0000256" key="8">
    <source>
        <dbReference type="ARBA" id="ARBA00035167"/>
    </source>
</evidence>
<keyword evidence="4 10" id="KW-0862">Zinc</keyword>
<evidence type="ECO:0000256" key="2">
    <source>
        <dbReference type="ARBA" id="ARBA00022723"/>
    </source>
</evidence>
<comment type="cofactor">
    <cofactor evidence="10">
        <name>Zn(2+)</name>
        <dbReference type="ChEBI" id="CHEBI:29105"/>
    </cofactor>
    <text evidence="10">Binds 1 zinc ion per subunit.</text>
</comment>
<dbReference type="EMBL" id="FXUB01000001">
    <property type="protein sequence ID" value="SMP09435.1"/>
    <property type="molecule type" value="Genomic_DNA"/>
</dbReference>
<evidence type="ECO:0000256" key="9">
    <source>
        <dbReference type="ARBA" id="ARBA00047110"/>
    </source>
</evidence>
<sequence>MARKALIVKAQKEPKFKVRKYNRCPLCGRPRGFIREFGMCRLCFRTLALQGKIPGIKKASW</sequence>
<reference evidence="11 12" key="1">
    <citation type="submission" date="2017-05" db="EMBL/GenBank/DDBJ databases">
        <authorList>
            <person name="Varghese N."/>
            <person name="Submissions S."/>
        </authorList>
    </citation>
    <scope>NUCLEOTIDE SEQUENCE [LARGE SCALE GENOMIC DNA]</scope>
    <source>
        <strain evidence="11 12">DSM 15522</strain>
    </source>
</reference>
<evidence type="ECO:0000256" key="3">
    <source>
        <dbReference type="ARBA" id="ARBA00022730"/>
    </source>
</evidence>
<comment type="function">
    <text evidence="1 10">Binds 16S rRNA, required for the assembly of 30S particles and may also be responsible for determining the conformation of the 16S rRNA at the A site.</text>
</comment>
<comment type="similarity">
    <text evidence="10">Belongs to the universal ribosomal protein uS14 family. Zinc-binding uS14 subfamily.</text>
</comment>
<dbReference type="NCBIfam" id="NF005974">
    <property type="entry name" value="PRK08061.1"/>
    <property type="match status" value="1"/>
</dbReference>
<keyword evidence="12" id="KW-1185">Reference proteome</keyword>
<accession>A0ABY1NHS5</accession>
<name>A0ABY1NHS5_9BACT</name>
<comment type="subunit">
    <text evidence="9 10">Part of the 30S ribosomal subunit. Contacts proteins S3 and S10.</text>
</comment>
<dbReference type="InterPro" id="IPR001209">
    <property type="entry name" value="Ribosomal_uS14"/>
</dbReference>
<feature type="binding site" evidence="10">
    <location>
        <position position="24"/>
    </location>
    <ligand>
        <name>Zn(2+)</name>
        <dbReference type="ChEBI" id="CHEBI:29105"/>
    </ligand>
</feature>
<evidence type="ECO:0000313" key="12">
    <source>
        <dbReference type="Proteomes" id="UP001157911"/>
    </source>
</evidence>
<dbReference type="Gene3D" id="4.10.830.10">
    <property type="entry name" value="30s Ribosomal Protein S14, Chain N"/>
    <property type="match status" value="1"/>
</dbReference>
<dbReference type="InterPro" id="IPR023053">
    <property type="entry name" value="Ribosomal_uS14_bact"/>
</dbReference>
<feature type="binding site" evidence="10">
    <location>
        <position position="40"/>
    </location>
    <ligand>
        <name>Zn(2+)</name>
        <dbReference type="ChEBI" id="CHEBI:29105"/>
    </ligand>
</feature>
<dbReference type="GO" id="GO:0005840">
    <property type="term" value="C:ribosome"/>
    <property type="evidence" value="ECO:0007669"/>
    <property type="project" value="UniProtKB-KW"/>
</dbReference>
<dbReference type="RefSeq" id="WP_283400214.1">
    <property type="nucleotide sequence ID" value="NZ_FXUB01000001.1"/>
</dbReference>
<evidence type="ECO:0000256" key="4">
    <source>
        <dbReference type="ARBA" id="ARBA00022833"/>
    </source>
</evidence>
<dbReference type="PANTHER" id="PTHR19836">
    <property type="entry name" value="30S RIBOSOMAL PROTEIN S14"/>
    <property type="match status" value="1"/>
</dbReference>
<comment type="caution">
    <text evidence="11">The sequence shown here is derived from an EMBL/GenBank/DDBJ whole genome shotgun (WGS) entry which is preliminary data.</text>
</comment>
<dbReference type="InterPro" id="IPR018271">
    <property type="entry name" value="Ribosomal_uS14_CS"/>
</dbReference>
<evidence type="ECO:0000256" key="6">
    <source>
        <dbReference type="ARBA" id="ARBA00022980"/>
    </source>
</evidence>
<dbReference type="InterPro" id="IPR043140">
    <property type="entry name" value="Ribosomal_uS14_sf"/>
</dbReference>
<evidence type="ECO:0000256" key="7">
    <source>
        <dbReference type="ARBA" id="ARBA00023274"/>
    </source>
</evidence>
<dbReference type="SUPFAM" id="SSF57716">
    <property type="entry name" value="Glucocorticoid receptor-like (DNA-binding domain)"/>
    <property type="match status" value="1"/>
</dbReference>
<gene>
    <name evidence="10" type="primary">rpsZ</name>
    <name evidence="10" type="synonym">rpsN</name>
    <name evidence="11" type="ORF">SAMN06265339_0732</name>
</gene>
<protein>
    <recommendedName>
        <fullName evidence="8 10">Small ribosomal subunit protein uS14</fullName>
    </recommendedName>
</protein>
<evidence type="ECO:0000256" key="5">
    <source>
        <dbReference type="ARBA" id="ARBA00022884"/>
    </source>
</evidence>
<evidence type="ECO:0000256" key="1">
    <source>
        <dbReference type="ARBA" id="ARBA00003686"/>
    </source>
</evidence>
<keyword evidence="5 10" id="KW-0694">RNA-binding</keyword>
<dbReference type="PANTHER" id="PTHR19836:SF19">
    <property type="entry name" value="SMALL RIBOSOMAL SUBUNIT PROTEIN US14M"/>
    <property type="match status" value="1"/>
</dbReference>
<dbReference type="Proteomes" id="UP001157911">
    <property type="component" value="Unassembled WGS sequence"/>
</dbReference>
<evidence type="ECO:0000256" key="10">
    <source>
        <dbReference type="HAMAP-Rule" id="MF_01364"/>
    </source>
</evidence>
<proteinExistence type="inferred from homology"/>